<dbReference type="InParanoid" id="E4XP46"/>
<evidence type="ECO:0000313" key="2">
    <source>
        <dbReference type="Proteomes" id="UP000001307"/>
    </source>
</evidence>
<dbReference type="OrthoDB" id="10352211at2759"/>
<name>E4XP46_OIKDI</name>
<organism evidence="1">
    <name type="scientific">Oikopleura dioica</name>
    <name type="common">Tunicate</name>
    <dbReference type="NCBI Taxonomy" id="34765"/>
    <lineage>
        <taxon>Eukaryota</taxon>
        <taxon>Metazoa</taxon>
        <taxon>Chordata</taxon>
        <taxon>Tunicata</taxon>
        <taxon>Appendicularia</taxon>
        <taxon>Copelata</taxon>
        <taxon>Oikopleuridae</taxon>
        <taxon>Oikopleura</taxon>
    </lineage>
</organism>
<dbReference type="EMBL" id="FN653089">
    <property type="protein sequence ID" value="CBY11634.1"/>
    <property type="molecule type" value="Genomic_DNA"/>
</dbReference>
<proteinExistence type="predicted"/>
<protein>
    <submittedName>
        <fullName evidence="1">Uncharacterized protein</fullName>
    </submittedName>
</protein>
<dbReference type="AlphaFoldDB" id="E4XP46"/>
<evidence type="ECO:0000313" key="1">
    <source>
        <dbReference type="EMBL" id="CBY11634.1"/>
    </source>
</evidence>
<accession>E4XP46</accession>
<dbReference type="Proteomes" id="UP000001307">
    <property type="component" value="Unassembled WGS sequence"/>
</dbReference>
<keyword evidence="2" id="KW-1185">Reference proteome</keyword>
<sequence>MTIGIIRILSKGRRNASIVQSIRTSKYRKQITFGIALAWGVGGYQLYKVAEKAKEDGTIDSPVLSKTDNPLKLEDSKHYRDLTIPEVILKSLGFGRDWMTELDPERRLKIHKWPWVEWWRLNVLPSETRYMVHENTTKYLQHEYYVSEICPDCYRVALYGSTFILFTKRVLYGYLSLKAKFFGFIVVASCLVGLVCGQSGGAEFASGNDQMAHRNNEDMLNNIYSITQRRMNLEVFKFNMWGLPRNAILHEKKRAEQTLSQRVIPIAQIDDYVRKASREDLRAAGVDKDKWAFGEPFPEAVQIRITSECLDYRGQPTDVSTKFVPPEKTEDMDEMDHFMMKLSKKLENSEPVQKYSSFINMLRSELEMPRKRKIIISSDEDDEVNPARQQKKSTNDNVGYVTRGLLGQLDRDVSQISTVIVSDDVSLTQLMNTDHCVL</sequence>
<gene>
    <name evidence="1" type="ORF">GSOID_T00016807001</name>
</gene>
<reference evidence="1" key="1">
    <citation type="journal article" date="2010" name="Science">
        <title>Plasticity of animal genome architecture unmasked by rapid evolution of a pelagic tunicate.</title>
        <authorList>
            <person name="Denoeud F."/>
            <person name="Henriet S."/>
            <person name="Mungpakdee S."/>
            <person name="Aury J.M."/>
            <person name="Da Silva C."/>
            <person name="Brinkmann H."/>
            <person name="Mikhaleva J."/>
            <person name="Olsen L.C."/>
            <person name="Jubin C."/>
            <person name="Canestro C."/>
            <person name="Bouquet J.M."/>
            <person name="Danks G."/>
            <person name="Poulain J."/>
            <person name="Campsteijn C."/>
            <person name="Adamski M."/>
            <person name="Cross I."/>
            <person name="Yadetie F."/>
            <person name="Muffato M."/>
            <person name="Louis A."/>
            <person name="Butcher S."/>
            <person name="Tsagkogeorga G."/>
            <person name="Konrad A."/>
            <person name="Singh S."/>
            <person name="Jensen M.F."/>
            <person name="Cong E.H."/>
            <person name="Eikeseth-Otteraa H."/>
            <person name="Noel B."/>
            <person name="Anthouard V."/>
            <person name="Porcel B.M."/>
            <person name="Kachouri-Lafond R."/>
            <person name="Nishino A."/>
            <person name="Ugolini M."/>
            <person name="Chourrout P."/>
            <person name="Nishida H."/>
            <person name="Aasland R."/>
            <person name="Huzurbazar S."/>
            <person name="Westhof E."/>
            <person name="Delsuc F."/>
            <person name="Lehrach H."/>
            <person name="Reinhardt R."/>
            <person name="Weissenbach J."/>
            <person name="Roy S.W."/>
            <person name="Artiguenave F."/>
            <person name="Postlethwait J.H."/>
            <person name="Manak J.R."/>
            <person name="Thompson E.M."/>
            <person name="Jaillon O."/>
            <person name="Du Pasquier L."/>
            <person name="Boudinot P."/>
            <person name="Liberles D.A."/>
            <person name="Volff J.N."/>
            <person name="Philippe H."/>
            <person name="Lenhard B."/>
            <person name="Roest Crollius H."/>
            <person name="Wincker P."/>
            <person name="Chourrout D."/>
        </authorList>
    </citation>
    <scope>NUCLEOTIDE SEQUENCE [LARGE SCALE GENOMIC DNA]</scope>
</reference>